<evidence type="ECO:0000313" key="3">
    <source>
        <dbReference type="EMBL" id="MEN2989617.1"/>
    </source>
</evidence>
<keyword evidence="4" id="KW-1185">Reference proteome</keyword>
<dbReference type="InterPro" id="IPR016039">
    <property type="entry name" value="Thiolase-like"/>
</dbReference>
<dbReference type="InterPro" id="IPR013747">
    <property type="entry name" value="ACP_syn_III_C"/>
</dbReference>
<reference evidence="3 4" key="1">
    <citation type="submission" date="2024-03" db="EMBL/GenBank/DDBJ databases">
        <title>High-quality draft genome sequencing of Tistrella sp. BH-R2-4.</title>
        <authorList>
            <person name="Dong C."/>
        </authorList>
    </citation>
    <scope>NUCLEOTIDE SEQUENCE [LARGE SCALE GENOMIC DNA]</scope>
    <source>
        <strain evidence="3 4">BH-R2-4</strain>
    </source>
</reference>
<keyword evidence="1" id="KW-0808">Transferase</keyword>
<protein>
    <submittedName>
        <fullName evidence="3">3-oxoacyl-[acyl-carrier-protein] synthase III C-terminal domain-containing protein</fullName>
    </submittedName>
</protein>
<dbReference type="Proteomes" id="UP001413721">
    <property type="component" value="Unassembled WGS sequence"/>
</dbReference>
<organism evidence="3 4">
    <name type="scientific">Tistrella arctica</name>
    <dbReference type="NCBI Taxonomy" id="3133430"/>
    <lineage>
        <taxon>Bacteria</taxon>
        <taxon>Pseudomonadati</taxon>
        <taxon>Pseudomonadota</taxon>
        <taxon>Alphaproteobacteria</taxon>
        <taxon>Geminicoccales</taxon>
        <taxon>Geminicoccaceae</taxon>
        <taxon>Tistrella</taxon>
    </lineage>
</organism>
<feature type="domain" description="Beta-ketoacyl-[acyl-carrier-protein] synthase III C-terminal" evidence="2">
    <location>
        <begin position="214"/>
        <end position="292"/>
    </location>
</feature>
<dbReference type="EMBL" id="JBBKTW010000005">
    <property type="protein sequence ID" value="MEN2989617.1"/>
    <property type="molecule type" value="Genomic_DNA"/>
</dbReference>
<dbReference type="Gene3D" id="3.40.47.10">
    <property type="match status" value="2"/>
</dbReference>
<comment type="caution">
    <text evidence="3">The sequence shown here is derived from an EMBL/GenBank/DDBJ whole genome shotgun (WGS) entry which is preliminary data.</text>
</comment>
<evidence type="ECO:0000259" key="2">
    <source>
        <dbReference type="Pfam" id="PF08541"/>
    </source>
</evidence>
<gene>
    <name evidence="3" type="ORF">WG926_14975</name>
</gene>
<sequence length="483" mass="50861">MTFGITAFGAYVPRLRLSRQAIATAHRWMTGGPPRATGHRAFCSWDEDSVTMAVEAARDALAGAAGRHAVVSSLTLASTTLPYADFSNAGQVAAALDLDPSIRADDRTGSQRAATTALIDAFTQARDGTLIVAADRPRAQPASPLEQICGAGAASVILGGGDVIARLVGAASVNATFADHFRPADLPYDYVWEERWIRDEGFGKIVPQAVAAALASAGLTIGDIRYFVMPSTIRGAAVSVARTLGFKGEIADALDADCGHTGTAHALLMLGAVLEVAAAGDRILLVGFGQGADALVLEASGRTPAMAGARGVAAVLADRLATDDYLRMLSFYGEIRLDWGMRGEKNDKPALTEAYRTSRQLAAFKAGHCPACGAVQFPQLAYCVTPGCGASARDFGQVSLADVPADLMTFTADWLSYHPSPPLHVGFVQFNNGARLMMEVVDVPVGALEVGMALRMVCRIKQTDTARGFRRYFWKATPVALPG</sequence>
<dbReference type="SUPFAM" id="SSF50249">
    <property type="entry name" value="Nucleic acid-binding proteins"/>
    <property type="match status" value="1"/>
</dbReference>
<dbReference type="InterPro" id="IPR012340">
    <property type="entry name" value="NA-bd_OB-fold"/>
</dbReference>
<evidence type="ECO:0000313" key="4">
    <source>
        <dbReference type="Proteomes" id="UP001413721"/>
    </source>
</evidence>
<accession>A0ABU9YLD4</accession>
<dbReference type="SUPFAM" id="SSF53901">
    <property type="entry name" value="Thiolase-like"/>
    <property type="match status" value="2"/>
</dbReference>
<dbReference type="RefSeq" id="WP_345937660.1">
    <property type="nucleotide sequence ID" value="NZ_JBBKTW010000005.1"/>
</dbReference>
<proteinExistence type="predicted"/>
<dbReference type="Pfam" id="PF08541">
    <property type="entry name" value="ACP_syn_III_C"/>
    <property type="match status" value="1"/>
</dbReference>
<name>A0ABU9YLD4_9PROT</name>
<evidence type="ECO:0000256" key="1">
    <source>
        <dbReference type="ARBA" id="ARBA00022679"/>
    </source>
</evidence>